<dbReference type="EMBL" id="GDJX01003769">
    <property type="protein sequence ID" value="JAT64167.1"/>
    <property type="molecule type" value="Transcribed_RNA"/>
</dbReference>
<sequence length="123" mass="13847">MTVAPTVATAGAPNPDASKSLLLELRHLTTQKPPVDWKEVKARVEGMASCLRAFDFGITDRITRANLVLWYIRGRQFAVDSTAYSERAWGEDHGKLALLHQLFSERKHTLDRLEERRAFLGGV</sequence>
<protein>
    <submittedName>
        <fullName evidence="1">Serine/threonine-protein kinase ATR</fullName>
    </submittedName>
</protein>
<name>A0A1D1ZBA5_9ARAE</name>
<keyword evidence="1" id="KW-0418">Kinase</keyword>
<organism evidence="1">
    <name type="scientific">Anthurium amnicola</name>
    <dbReference type="NCBI Taxonomy" id="1678845"/>
    <lineage>
        <taxon>Eukaryota</taxon>
        <taxon>Viridiplantae</taxon>
        <taxon>Streptophyta</taxon>
        <taxon>Embryophyta</taxon>
        <taxon>Tracheophyta</taxon>
        <taxon>Spermatophyta</taxon>
        <taxon>Magnoliopsida</taxon>
        <taxon>Liliopsida</taxon>
        <taxon>Araceae</taxon>
        <taxon>Pothoideae</taxon>
        <taxon>Potheae</taxon>
        <taxon>Anthurium</taxon>
    </lineage>
</organism>
<gene>
    <name evidence="1" type="primary">Os06g0724700_3</name>
    <name evidence="1" type="ORF">g.87202</name>
</gene>
<keyword evidence="1" id="KW-0808">Transferase</keyword>
<dbReference type="AlphaFoldDB" id="A0A1D1ZBA5"/>
<reference evidence="1" key="1">
    <citation type="submission" date="2015-07" db="EMBL/GenBank/DDBJ databases">
        <title>Transcriptome Assembly of Anthurium amnicola.</title>
        <authorList>
            <person name="Suzuki J."/>
        </authorList>
    </citation>
    <scope>NUCLEOTIDE SEQUENCE</scope>
</reference>
<proteinExistence type="predicted"/>
<evidence type="ECO:0000313" key="1">
    <source>
        <dbReference type="EMBL" id="JAT64167.1"/>
    </source>
</evidence>
<accession>A0A1D1ZBA5</accession>
<dbReference type="GO" id="GO:0016301">
    <property type="term" value="F:kinase activity"/>
    <property type="evidence" value="ECO:0007669"/>
    <property type="project" value="UniProtKB-KW"/>
</dbReference>